<dbReference type="CDD" id="cd06355">
    <property type="entry name" value="PBP1_FmdD-like"/>
    <property type="match status" value="1"/>
</dbReference>
<dbReference type="PRINTS" id="PR00337">
    <property type="entry name" value="LEUILEVALBP"/>
</dbReference>
<accession>A0A1M6JZC7</accession>
<evidence type="ECO:0000313" key="3">
    <source>
        <dbReference type="Proteomes" id="UP000184301"/>
    </source>
</evidence>
<organism evidence="2 3">
    <name type="scientific">Hespellia stercorisuis DSM 15480</name>
    <dbReference type="NCBI Taxonomy" id="1121950"/>
    <lineage>
        <taxon>Bacteria</taxon>
        <taxon>Bacillati</taxon>
        <taxon>Bacillota</taxon>
        <taxon>Clostridia</taxon>
        <taxon>Lachnospirales</taxon>
        <taxon>Lachnospiraceae</taxon>
        <taxon>Hespellia</taxon>
    </lineage>
</organism>
<dbReference type="InterPro" id="IPR017777">
    <property type="entry name" value="ABC_urea-bd_UrtA"/>
</dbReference>
<dbReference type="InterPro" id="IPR028082">
    <property type="entry name" value="Peripla_BP_I"/>
</dbReference>
<dbReference type="AlphaFoldDB" id="A0A1M6JZC7"/>
<dbReference type="PANTHER" id="PTHR47628:SF1">
    <property type="entry name" value="ALIPHATIC AMIDASE EXPRESSION-REGULATING PROTEIN"/>
    <property type="match status" value="1"/>
</dbReference>
<dbReference type="STRING" id="1121950.SAMN02745243_00789"/>
<reference evidence="2 3" key="1">
    <citation type="submission" date="2016-11" db="EMBL/GenBank/DDBJ databases">
        <authorList>
            <person name="Jaros S."/>
            <person name="Januszkiewicz K."/>
            <person name="Wedrychowicz H."/>
        </authorList>
    </citation>
    <scope>NUCLEOTIDE SEQUENCE [LARGE SCALE GENOMIC DNA]</scope>
    <source>
        <strain evidence="2 3">DSM 15480</strain>
    </source>
</reference>
<dbReference type="Gene3D" id="3.40.50.2300">
    <property type="match status" value="2"/>
</dbReference>
<dbReference type="PANTHER" id="PTHR47628">
    <property type="match status" value="1"/>
</dbReference>
<dbReference type="Pfam" id="PF13433">
    <property type="entry name" value="Peripla_BP_5"/>
    <property type="match status" value="1"/>
</dbReference>
<evidence type="ECO:0000313" key="2">
    <source>
        <dbReference type="EMBL" id="SHJ52027.1"/>
    </source>
</evidence>
<dbReference type="OrthoDB" id="9783240at2"/>
<keyword evidence="3" id="KW-1185">Reference proteome</keyword>
<feature type="chain" id="PRO_5012160950" evidence="1">
    <location>
        <begin position="22"/>
        <end position="410"/>
    </location>
</feature>
<sequence length="410" mass="44696">MKKRVISGLIATMLTMTMVVGMTGCGSSDSSSSDTVKVGLLHSMTGSMAISEQAVLDAEKLAIKEINEDGGVLGKQIEYQEEDGASDASTFATKAEKLVDQDGISTVFGCWTSSSRKAVKSIFEDYNALLFYPVQYEGMESSSNIVYTGAAPNQQIVPAIEYLLDQGYTRFFLLGSDYVFPRTANMIIKAQVEAAGQTVAGEEYADMDQTDFAAIIAKIEAAQPDVIINTLNGTGNVSFFKQMSEKNYTSEDYMTMSFSIAEEEVATIGADILNGHMVSWNYYQTTDTEKNKKFVAAYKAEYGEDRVTSDPAEAAYDAVYLWKAACEEAESFEVKDVLAAIDSGKISFDAPEGTVTIDGENQHLSKPVRIGQVQDDGLIYEVYSTDAPVEPDPYLTTYDWAVKAGIKPLE</sequence>
<dbReference type="NCBIfam" id="TIGR03407">
    <property type="entry name" value="urea_ABC_UrtA"/>
    <property type="match status" value="1"/>
</dbReference>
<dbReference type="Proteomes" id="UP000184301">
    <property type="component" value="Unassembled WGS sequence"/>
</dbReference>
<dbReference type="SUPFAM" id="SSF53822">
    <property type="entry name" value="Periplasmic binding protein-like I"/>
    <property type="match status" value="1"/>
</dbReference>
<dbReference type="EMBL" id="FQZY01000010">
    <property type="protein sequence ID" value="SHJ52027.1"/>
    <property type="molecule type" value="Genomic_DNA"/>
</dbReference>
<keyword evidence="1" id="KW-0732">Signal</keyword>
<evidence type="ECO:0000256" key="1">
    <source>
        <dbReference type="SAM" id="SignalP"/>
    </source>
</evidence>
<proteinExistence type="predicted"/>
<dbReference type="RefSeq" id="WP_073105447.1">
    <property type="nucleotide sequence ID" value="NZ_FQZY01000010.1"/>
</dbReference>
<dbReference type="PROSITE" id="PS51257">
    <property type="entry name" value="PROKAR_LIPOPROTEIN"/>
    <property type="match status" value="1"/>
</dbReference>
<feature type="signal peptide" evidence="1">
    <location>
        <begin position="1"/>
        <end position="21"/>
    </location>
</feature>
<dbReference type="GO" id="GO:0006865">
    <property type="term" value="P:amino acid transport"/>
    <property type="evidence" value="ECO:0007669"/>
    <property type="project" value="InterPro"/>
</dbReference>
<protein>
    <submittedName>
        <fullName evidence="2">Urea transport system substrate-binding protein</fullName>
    </submittedName>
</protein>
<name>A0A1M6JZC7_9FIRM</name>
<gene>
    <name evidence="2" type="ORF">SAMN02745243_00789</name>
</gene>
<dbReference type="InterPro" id="IPR000709">
    <property type="entry name" value="Leu_Ile_Val-bd"/>
</dbReference>